<evidence type="ECO:0000313" key="3">
    <source>
        <dbReference type="Proteomes" id="UP000324800"/>
    </source>
</evidence>
<evidence type="ECO:0008006" key="4">
    <source>
        <dbReference type="Google" id="ProtNLM"/>
    </source>
</evidence>
<gene>
    <name evidence="2" type="ORF">EZS28_009682</name>
</gene>
<feature type="region of interest" description="Disordered" evidence="1">
    <location>
        <begin position="1"/>
        <end position="21"/>
    </location>
</feature>
<sequence>MPPKRQSKRGKPLTQAERKKIHKLHKKRFSNVKIAANIAEDDYEGKFRNGAKRKTSAAEDRIIRRLAISNRNRSAGEIATMLSQFHGIKLWAQTVTNRLAEKGFRPQLLKKRHLITKKQK</sequence>
<proteinExistence type="predicted"/>
<evidence type="ECO:0000256" key="1">
    <source>
        <dbReference type="SAM" id="MobiDB-lite"/>
    </source>
</evidence>
<dbReference type="EMBL" id="SNRW01001848">
    <property type="protein sequence ID" value="KAA6394789.1"/>
    <property type="molecule type" value="Genomic_DNA"/>
</dbReference>
<evidence type="ECO:0000313" key="2">
    <source>
        <dbReference type="EMBL" id="KAA6394789.1"/>
    </source>
</evidence>
<protein>
    <recommendedName>
        <fullName evidence="4">Transposase Tc1-like domain-containing protein</fullName>
    </recommendedName>
</protein>
<organism evidence="2 3">
    <name type="scientific">Streblomastix strix</name>
    <dbReference type="NCBI Taxonomy" id="222440"/>
    <lineage>
        <taxon>Eukaryota</taxon>
        <taxon>Metamonada</taxon>
        <taxon>Preaxostyla</taxon>
        <taxon>Oxymonadida</taxon>
        <taxon>Streblomastigidae</taxon>
        <taxon>Streblomastix</taxon>
    </lineage>
</organism>
<dbReference type="OrthoDB" id="7700021at2759"/>
<name>A0A5J4WKG6_9EUKA</name>
<dbReference type="Proteomes" id="UP000324800">
    <property type="component" value="Unassembled WGS sequence"/>
</dbReference>
<feature type="compositionally biased region" description="Basic residues" evidence="1">
    <location>
        <begin position="1"/>
        <end position="11"/>
    </location>
</feature>
<accession>A0A5J4WKG6</accession>
<comment type="caution">
    <text evidence="2">The sequence shown here is derived from an EMBL/GenBank/DDBJ whole genome shotgun (WGS) entry which is preliminary data.</text>
</comment>
<dbReference type="AlphaFoldDB" id="A0A5J4WKG6"/>
<reference evidence="2 3" key="1">
    <citation type="submission" date="2019-03" db="EMBL/GenBank/DDBJ databases">
        <title>Single cell metagenomics reveals metabolic interactions within the superorganism composed of flagellate Streblomastix strix and complex community of Bacteroidetes bacteria on its surface.</title>
        <authorList>
            <person name="Treitli S.C."/>
            <person name="Kolisko M."/>
            <person name="Husnik F."/>
            <person name="Keeling P."/>
            <person name="Hampl V."/>
        </authorList>
    </citation>
    <scope>NUCLEOTIDE SEQUENCE [LARGE SCALE GENOMIC DNA]</scope>
    <source>
        <strain evidence="2">ST1C</strain>
    </source>
</reference>